<dbReference type="Pfam" id="PF00425">
    <property type="entry name" value="Chorismate_bind"/>
    <property type="match status" value="1"/>
</dbReference>
<dbReference type="GO" id="GO:0016829">
    <property type="term" value="F:lyase activity"/>
    <property type="evidence" value="ECO:0007669"/>
    <property type="project" value="UniProtKB-KW"/>
</dbReference>
<comment type="cofactor">
    <cofactor evidence="1">
        <name>Mg(2+)</name>
        <dbReference type="ChEBI" id="CHEBI:18420"/>
    </cofactor>
</comment>
<accession>X1BAU6</accession>
<protein>
    <recommendedName>
        <fullName evidence="5">Chorismate-utilising enzyme C-terminal domain-containing protein</fullName>
    </recommendedName>
</protein>
<name>X1BAU6_9ZZZZ</name>
<dbReference type="GO" id="GO:0000162">
    <property type="term" value="P:L-tryptophan biosynthetic process"/>
    <property type="evidence" value="ECO:0007669"/>
    <property type="project" value="TreeGrafter"/>
</dbReference>
<dbReference type="Gene3D" id="3.60.120.10">
    <property type="entry name" value="Anthranilate synthase"/>
    <property type="match status" value="1"/>
</dbReference>
<dbReference type="GO" id="GO:0046872">
    <property type="term" value="F:metal ion binding"/>
    <property type="evidence" value="ECO:0007669"/>
    <property type="project" value="UniProtKB-KW"/>
</dbReference>
<organism evidence="6">
    <name type="scientific">marine sediment metagenome</name>
    <dbReference type="NCBI Taxonomy" id="412755"/>
    <lineage>
        <taxon>unclassified sequences</taxon>
        <taxon>metagenomes</taxon>
        <taxon>ecological metagenomes</taxon>
    </lineage>
</organism>
<evidence type="ECO:0000256" key="1">
    <source>
        <dbReference type="ARBA" id="ARBA00001946"/>
    </source>
</evidence>
<keyword evidence="2" id="KW-0479">Metal-binding</keyword>
<feature type="non-terminal residue" evidence="6">
    <location>
        <position position="1"/>
    </location>
</feature>
<comment type="caution">
    <text evidence="6">The sequence shown here is derived from an EMBL/GenBank/DDBJ whole genome shotgun (WGS) entry which is preliminary data.</text>
</comment>
<dbReference type="AlphaFoldDB" id="X1BAU6"/>
<dbReference type="InterPro" id="IPR015890">
    <property type="entry name" value="Chorismate_C"/>
</dbReference>
<dbReference type="SUPFAM" id="SSF56322">
    <property type="entry name" value="ADC synthase"/>
    <property type="match status" value="1"/>
</dbReference>
<evidence type="ECO:0000256" key="3">
    <source>
        <dbReference type="ARBA" id="ARBA00022842"/>
    </source>
</evidence>
<keyword evidence="4" id="KW-0456">Lyase</keyword>
<evidence type="ECO:0000313" key="6">
    <source>
        <dbReference type="EMBL" id="GAG78372.1"/>
    </source>
</evidence>
<dbReference type="InterPro" id="IPR005801">
    <property type="entry name" value="ADC_synthase"/>
</dbReference>
<evidence type="ECO:0000256" key="2">
    <source>
        <dbReference type="ARBA" id="ARBA00022723"/>
    </source>
</evidence>
<dbReference type="PANTHER" id="PTHR11236:SF48">
    <property type="entry name" value="ISOCHORISMATE SYNTHASE MENF"/>
    <property type="match status" value="1"/>
</dbReference>
<dbReference type="PANTHER" id="PTHR11236">
    <property type="entry name" value="AMINOBENZOATE/ANTHRANILATE SYNTHASE"/>
    <property type="match status" value="1"/>
</dbReference>
<proteinExistence type="predicted"/>
<feature type="domain" description="Chorismate-utilising enzyme C-terminal" evidence="5">
    <location>
        <begin position="3"/>
        <end position="60"/>
    </location>
</feature>
<dbReference type="InterPro" id="IPR019999">
    <property type="entry name" value="Anth_synth_I-like"/>
</dbReference>
<evidence type="ECO:0000256" key="4">
    <source>
        <dbReference type="ARBA" id="ARBA00023239"/>
    </source>
</evidence>
<sequence>PDSRGPYGGSVGYFGYDGNLDSCIIIRTAIVKNGIAYIQAGAGIVYDSEPENEFNETVNKAAALFKAIKLSK</sequence>
<reference evidence="6" key="1">
    <citation type="journal article" date="2014" name="Front. Microbiol.">
        <title>High frequency of phylogenetically diverse reductive dehalogenase-homologous genes in deep subseafloor sedimentary metagenomes.</title>
        <authorList>
            <person name="Kawai M."/>
            <person name="Futagami T."/>
            <person name="Toyoda A."/>
            <person name="Takaki Y."/>
            <person name="Nishi S."/>
            <person name="Hori S."/>
            <person name="Arai W."/>
            <person name="Tsubouchi T."/>
            <person name="Morono Y."/>
            <person name="Uchiyama I."/>
            <person name="Ito T."/>
            <person name="Fujiyama A."/>
            <person name="Inagaki F."/>
            <person name="Takami H."/>
        </authorList>
    </citation>
    <scope>NUCLEOTIDE SEQUENCE</scope>
    <source>
        <strain evidence="6">Expedition CK06-06</strain>
    </source>
</reference>
<keyword evidence="3" id="KW-0460">Magnesium</keyword>
<evidence type="ECO:0000259" key="5">
    <source>
        <dbReference type="Pfam" id="PF00425"/>
    </source>
</evidence>
<gene>
    <name evidence="6" type="ORF">S01H4_23491</name>
</gene>
<dbReference type="PRINTS" id="PR00095">
    <property type="entry name" value="ANTSNTHASEI"/>
</dbReference>
<dbReference type="EMBL" id="BART01010907">
    <property type="protein sequence ID" value="GAG78372.1"/>
    <property type="molecule type" value="Genomic_DNA"/>
</dbReference>